<protein>
    <submittedName>
        <fullName evidence="1">Uncharacterized protein</fullName>
    </submittedName>
</protein>
<reference evidence="1 2" key="1">
    <citation type="journal article" date="2018" name="PLoS ONE">
        <title>The draft genome of Kipferlia bialata reveals reductive genome evolution in fornicate parasites.</title>
        <authorList>
            <person name="Tanifuji G."/>
            <person name="Takabayashi S."/>
            <person name="Kume K."/>
            <person name="Takagi M."/>
            <person name="Nakayama T."/>
            <person name="Kamikawa R."/>
            <person name="Inagaki Y."/>
            <person name="Hashimoto T."/>
        </authorList>
    </citation>
    <scope>NUCLEOTIDE SEQUENCE [LARGE SCALE GENOMIC DNA]</scope>
    <source>
        <strain evidence="1">NY0173</strain>
    </source>
</reference>
<gene>
    <name evidence="1" type="ORF">KIPB_008838</name>
</gene>
<accession>A0A9K3D2Z1</accession>
<evidence type="ECO:0000313" key="2">
    <source>
        <dbReference type="Proteomes" id="UP000265618"/>
    </source>
</evidence>
<name>A0A9K3D2Z1_9EUKA</name>
<evidence type="ECO:0000313" key="1">
    <source>
        <dbReference type="EMBL" id="GIQ86903.1"/>
    </source>
</evidence>
<keyword evidence="2" id="KW-1185">Reference proteome</keyword>
<proteinExistence type="predicted"/>
<dbReference type="AlphaFoldDB" id="A0A9K3D2Z1"/>
<sequence length="67" mass="7538">MSLSSDSQQSCSSLSLSQRLPPYLYGRSLPPFTRFTHCRVKVLCTPASLRGRLVHSWNCQDSFFAQG</sequence>
<dbReference type="EMBL" id="BDIP01002837">
    <property type="protein sequence ID" value="GIQ86903.1"/>
    <property type="molecule type" value="Genomic_DNA"/>
</dbReference>
<comment type="caution">
    <text evidence="1">The sequence shown here is derived from an EMBL/GenBank/DDBJ whole genome shotgun (WGS) entry which is preliminary data.</text>
</comment>
<organism evidence="1 2">
    <name type="scientific">Kipferlia bialata</name>
    <dbReference type="NCBI Taxonomy" id="797122"/>
    <lineage>
        <taxon>Eukaryota</taxon>
        <taxon>Metamonada</taxon>
        <taxon>Carpediemonas-like organisms</taxon>
        <taxon>Kipferlia</taxon>
    </lineage>
</organism>
<dbReference type="Proteomes" id="UP000265618">
    <property type="component" value="Unassembled WGS sequence"/>
</dbReference>